<name>A0A5B7J978_PORTR</name>
<evidence type="ECO:0000313" key="1">
    <source>
        <dbReference type="EMBL" id="MPC90566.1"/>
    </source>
</evidence>
<dbReference type="OrthoDB" id="10065861at2759"/>
<sequence length="63" mass="7268">MLGQNIQYDYEPCEGDSVEIITVHDDTTQTLLEQEGRRCVTTIQKDVKVRRPQCKMGCKLHES</sequence>
<evidence type="ECO:0000313" key="2">
    <source>
        <dbReference type="Proteomes" id="UP000324222"/>
    </source>
</evidence>
<proteinExistence type="predicted"/>
<reference evidence="1 2" key="1">
    <citation type="submission" date="2019-05" db="EMBL/GenBank/DDBJ databases">
        <title>Another draft genome of Portunus trituberculatus and its Hox gene families provides insights of decapod evolution.</title>
        <authorList>
            <person name="Jeong J.-H."/>
            <person name="Song I."/>
            <person name="Kim S."/>
            <person name="Choi T."/>
            <person name="Kim D."/>
            <person name="Ryu S."/>
            <person name="Kim W."/>
        </authorList>
    </citation>
    <scope>NUCLEOTIDE SEQUENCE [LARGE SCALE GENOMIC DNA]</scope>
    <source>
        <tissue evidence="1">Muscle</tissue>
    </source>
</reference>
<gene>
    <name evidence="1" type="ORF">E2C01_085560</name>
</gene>
<dbReference type="Proteomes" id="UP000324222">
    <property type="component" value="Unassembled WGS sequence"/>
</dbReference>
<protein>
    <submittedName>
        <fullName evidence="1">Uncharacterized protein</fullName>
    </submittedName>
</protein>
<dbReference type="AlphaFoldDB" id="A0A5B7J978"/>
<organism evidence="1 2">
    <name type="scientific">Portunus trituberculatus</name>
    <name type="common">Swimming crab</name>
    <name type="synonym">Neptunus trituberculatus</name>
    <dbReference type="NCBI Taxonomy" id="210409"/>
    <lineage>
        <taxon>Eukaryota</taxon>
        <taxon>Metazoa</taxon>
        <taxon>Ecdysozoa</taxon>
        <taxon>Arthropoda</taxon>
        <taxon>Crustacea</taxon>
        <taxon>Multicrustacea</taxon>
        <taxon>Malacostraca</taxon>
        <taxon>Eumalacostraca</taxon>
        <taxon>Eucarida</taxon>
        <taxon>Decapoda</taxon>
        <taxon>Pleocyemata</taxon>
        <taxon>Brachyura</taxon>
        <taxon>Eubrachyura</taxon>
        <taxon>Portunoidea</taxon>
        <taxon>Portunidae</taxon>
        <taxon>Portuninae</taxon>
        <taxon>Portunus</taxon>
    </lineage>
</organism>
<comment type="caution">
    <text evidence="1">The sequence shown here is derived from an EMBL/GenBank/DDBJ whole genome shotgun (WGS) entry which is preliminary data.</text>
</comment>
<dbReference type="EMBL" id="VSRR010084835">
    <property type="protein sequence ID" value="MPC90566.1"/>
    <property type="molecule type" value="Genomic_DNA"/>
</dbReference>
<keyword evidence="2" id="KW-1185">Reference proteome</keyword>
<accession>A0A5B7J978</accession>